<gene>
    <name evidence="3" type="ORF">VNI00_010214</name>
    <name evidence="2" type="ORF">VNI00_013770</name>
</gene>
<evidence type="ECO:0000256" key="1">
    <source>
        <dbReference type="SAM" id="Coils"/>
    </source>
</evidence>
<sequence>MNSHTSSTSSGIFINRKRMNDHERDVKHIAASHVRLALWSKGQLHSDPGRSLKRPQIVTDVGGLLRRERHLTNRPFIPVRPSKQASTIPKSNSSTETSRLSYIDLIKAVTTQLEQKTTELIRIKAENALLKADLDGSVNIKQELEETQKANQKLQEKIAEYEVRLKMLELSL</sequence>
<proteinExistence type="predicted"/>
<feature type="coiled-coil region" evidence="1">
    <location>
        <begin position="106"/>
        <end position="171"/>
    </location>
</feature>
<dbReference type="Proteomes" id="UP001383192">
    <property type="component" value="Unassembled WGS sequence"/>
</dbReference>
<reference evidence="2 4" key="1">
    <citation type="submission" date="2024-01" db="EMBL/GenBank/DDBJ databases">
        <title>A draft genome for a cacao thread blight-causing isolate of Paramarasmius palmivorus.</title>
        <authorList>
            <person name="Baruah I.K."/>
            <person name="Bukari Y."/>
            <person name="Amoako-Attah I."/>
            <person name="Meinhardt L.W."/>
            <person name="Bailey B.A."/>
            <person name="Cohen S.P."/>
        </authorList>
    </citation>
    <scope>NUCLEOTIDE SEQUENCE [LARGE SCALE GENOMIC DNA]</scope>
    <source>
        <strain evidence="2 4">GH-12</strain>
    </source>
</reference>
<keyword evidence="1" id="KW-0175">Coiled coil</keyword>
<organism evidence="2 4">
    <name type="scientific">Paramarasmius palmivorus</name>
    <dbReference type="NCBI Taxonomy" id="297713"/>
    <lineage>
        <taxon>Eukaryota</taxon>
        <taxon>Fungi</taxon>
        <taxon>Dikarya</taxon>
        <taxon>Basidiomycota</taxon>
        <taxon>Agaricomycotina</taxon>
        <taxon>Agaricomycetes</taxon>
        <taxon>Agaricomycetidae</taxon>
        <taxon>Agaricales</taxon>
        <taxon>Marasmiineae</taxon>
        <taxon>Marasmiaceae</taxon>
        <taxon>Paramarasmius</taxon>
    </lineage>
</organism>
<evidence type="ECO:0000313" key="4">
    <source>
        <dbReference type="Proteomes" id="UP001383192"/>
    </source>
</evidence>
<evidence type="ECO:0000313" key="3">
    <source>
        <dbReference type="EMBL" id="KAK7039058.1"/>
    </source>
</evidence>
<comment type="caution">
    <text evidence="2">The sequence shown here is derived from an EMBL/GenBank/DDBJ whole genome shotgun (WGS) entry which is preliminary data.</text>
</comment>
<name>A0AAW0BXX7_9AGAR</name>
<protein>
    <submittedName>
        <fullName evidence="2">Uncharacterized protein</fullName>
    </submittedName>
</protein>
<dbReference type="EMBL" id="JAYKXP010000040">
    <property type="protein sequence ID" value="KAK7039058.1"/>
    <property type="molecule type" value="Genomic_DNA"/>
</dbReference>
<dbReference type="EMBL" id="JAYKXP010000072">
    <property type="protein sequence ID" value="KAK7030987.1"/>
    <property type="molecule type" value="Genomic_DNA"/>
</dbReference>
<dbReference type="AlphaFoldDB" id="A0AAW0BXX7"/>
<accession>A0AAW0BXX7</accession>
<keyword evidence="4" id="KW-1185">Reference proteome</keyword>
<evidence type="ECO:0000313" key="2">
    <source>
        <dbReference type="EMBL" id="KAK7030987.1"/>
    </source>
</evidence>